<proteinExistence type="inferred from homology"/>
<dbReference type="SUPFAM" id="SSF101148">
    <property type="entry name" value="Plant invertase/pectin methylesterase inhibitor"/>
    <property type="match status" value="1"/>
</dbReference>
<keyword evidence="1 4" id="KW-0732">Signal</keyword>
<dbReference type="NCBIfam" id="TIGR01614">
    <property type="entry name" value="PME_inhib"/>
    <property type="match status" value="1"/>
</dbReference>
<dbReference type="Gene3D" id="1.20.140.40">
    <property type="entry name" value="Invertase/pectin methylesterase inhibitor family protein"/>
    <property type="match status" value="1"/>
</dbReference>
<dbReference type="Proteomes" id="UP000504603">
    <property type="component" value="Unplaced"/>
</dbReference>
<feature type="signal peptide" evidence="4">
    <location>
        <begin position="1"/>
        <end position="27"/>
    </location>
</feature>
<organism evidence="6 7">
    <name type="scientific">Momordica charantia</name>
    <name type="common">Bitter gourd</name>
    <name type="synonym">Balsam pear</name>
    <dbReference type="NCBI Taxonomy" id="3673"/>
    <lineage>
        <taxon>Eukaryota</taxon>
        <taxon>Viridiplantae</taxon>
        <taxon>Streptophyta</taxon>
        <taxon>Embryophyta</taxon>
        <taxon>Tracheophyta</taxon>
        <taxon>Spermatophyta</taxon>
        <taxon>Magnoliopsida</taxon>
        <taxon>eudicotyledons</taxon>
        <taxon>Gunneridae</taxon>
        <taxon>Pentapetalae</taxon>
        <taxon>rosids</taxon>
        <taxon>fabids</taxon>
        <taxon>Cucurbitales</taxon>
        <taxon>Cucurbitaceae</taxon>
        <taxon>Momordiceae</taxon>
        <taxon>Momordica</taxon>
    </lineage>
</organism>
<dbReference type="PANTHER" id="PTHR36710:SF4">
    <property type="entry name" value="PLANT INVERTASE_PECTIN METHYLESTERASE INHIBITOR SUPERFAMILY PROTEIN"/>
    <property type="match status" value="1"/>
</dbReference>
<evidence type="ECO:0000256" key="2">
    <source>
        <dbReference type="ARBA" id="ARBA00023157"/>
    </source>
</evidence>
<dbReference type="InterPro" id="IPR035513">
    <property type="entry name" value="Invertase/methylesterase_inhib"/>
</dbReference>
<dbReference type="InterPro" id="IPR034086">
    <property type="entry name" value="PMEI_plant"/>
</dbReference>
<accession>A0A6J1CA68</accession>
<keyword evidence="2" id="KW-1015">Disulfide bond</keyword>
<reference evidence="7" key="1">
    <citation type="submission" date="2025-08" db="UniProtKB">
        <authorList>
            <consortium name="RefSeq"/>
        </authorList>
    </citation>
    <scope>IDENTIFICATION</scope>
    <source>
        <strain evidence="7">OHB3-1</strain>
    </source>
</reference>
<evidence type="ECO:0000313" key="7">
    <source>
        <dbReference type="RefSeq" id="XP_022138606.1"/>
    </source>
</evidence>
<dbReference type="Pfam" id="PF04043">
    <property type="entry name" value="PMEI"/>
    <property type="match status" value="1"/>
</dbReference>
<dbReference type="AlphaFoldDB" id="A0A6J1CA68"/>
<dbReference type="PANTHER" id="PTHR36710">
    <property type="entry name" value="PECTINESTERASE INHIBITOR-LIKE"/>
    <property type="match status" value="1"/>
</dbReference>
<evidence type="ECO:0000313" key="6">
    <source>
        <dbReference type="Proteomes" id="UP000504603"/>
    </source>
</evidence>
<evidence type="ECO:0000256" key="1">
    <source>
        <dbReference type="ARBA" id="ARBA00022729"/>
    </source>
</evidence>
<dbReference type="GO" id="GO:0046910">
    <property type="term" value="F:pectinesterase inhibitor activity"/>
    <property type="evidence" value="ECO:0007669"/>
    <property type="project" value="InterPro"/>
</dbReference>
<dbReference type="SMART" id="SM00856">
    <property type="entry name" value="PMEI"/>
    <property type="match status" value="1"/>
</dbReference>
<comment type="similarity">
    <text evidence="3">Belongs to the PMEI family.</text>
</comment>
<dbReference type="RefSeq" id="XP_022138606.1">
    <property type="nucleotide sequence ID" value="XM_022282914.1"/>
</dbReference>
<gene>
    <name evidence="7" type="primary">LOC111009723</name>
</gene>
<evidence type="ECO:0000256" key="3">
    <source>
        <dbReference type="ARBA" id="ARBA00038471"/>
    </source>
</evidence>
<protein>
    <submittedName>
        <fullName evidence="7">Pectinesterase inhibitor-like</fullName>
    </submittedName>
</protein>
<sequence>MANCSVVASSLLAFVSSLVLLLHVASANDVASTICPKTKNPGFCTTELKTAGSADLKALATHTLNLARKKAGESVALANDLAAKATDPQLKERYTSCSKNFDEAIGNIETAEKHLASGDYNGVNLAGSAVMSTVDDCRANFETGPADTSSLSTNGKTLDDISSIILVISNLLLQPA</sequence>
<dbReference type="InterPro" id="IPR052421">
    <property type="entry name" value="PCW_Enzyme_Inhibitor"/>
</dbReference>
<feature type="chain" id="PRO_5027070754" evidence="4">
    <location>
        <begin position="28"/>
        <end position="176"/>
    </location>
</feature>
<dbReference type="KEGG" id="mcha:111009723"/>
<dbReference type="CDD" id="cd15797">
    <property type="entry name" value="PMEI"/>
    <property type="match status" value="1"/>
</dbReference>
<evidence type="ECO:0000256" key="4">
    <source>
        <dbReference type="SAM" id="SignalP"/>
    </source>
</evidence>
<dbReference type="GeneID" id="111009723"/>
<keyword evidence="6" id="KW-1185">Reference proteome</keyword>
<evidence type="ECO:0000259" key="5">
    <source>
        <dbReference type="SMART" id="SM00856"/>
    </source>
</evidence>
<dbReference type="OrthoDB" id="764172at2759"/>
<feature type="domain" description="Pectinesterase inhibitor" evidence="5">
    <location>
        <begin position="26"/>
        <end position="168"/>
    </location>
</feature>
<dbReference type="InterPro" id="IPR006501">
    <property type="entry name" value="Pectinesterase_inhib_dom"/>
</dbReference>
<name>A0A6J1CA68_MOMCH</name>
<dbReference type="FunFam" id="1.20.140.40:FF:000008">
    <property type="entry name" value="Invertase/pectin methylesterase inhibitor family protein"/>
    <property type="match status" value="1"/>
</dbReference>